<dbReference type="Proteomes" id="UP000801428">
    <property type="component" value="Unassembled WGS sequence"/>
</dbReference>
<accession>A0A9P4W9E9</accession>
<proteinExistence type="predicted"/>
<evidence type="ECO:0000256" key="2">
    <source>
        <dbReference type="SAM" id="Phobius"/>
    </source>
</evidence>
<keyword evidence="2" id="KW-0812">Transmembrane</keyword>
<dbReference type="AlphaFoldDB" id="A0A9P4W9E9"/>
<keyword evidence="5" id="KW-1185">Reference proteome</keyword>
<feature type="transmembrane region" description="Helical" evidence="2">
    <location>
        <begin position="178"/>
        <end position="199"/>
    </location>
</feature>
<comment type="caution">
    <text evidence="4">The sequence shown here is derived from an EMBL/GenBank/DDBJ whole genome shotgun (WGS) entry which is preliminary data.</text>
</comment>
<feature type="compositionally biased region" description="Low complexity" evidence="1">
    <location>
        <begin position="141"/>
        <end position="160"/>
    </location>
</feature>
<protein>
    <recommendedName>
        <fullName evidence="6">Extracellular membrane protein CFEM domain-containing protein</fullName>
    </recommendedName>
</protein>
<name>A0A9P4W9E9_CURKU</name>
<keyword evidence="2" id="KW-0472">Membrane</keyword>
<evidence type="ECO:0008006" key="6">
    <source>
        <dbReference type="Google" id="ProtNLM"/>
    </source>
</evidence>
<feature type="compositionally biased region" description="Polar residues" evidence="1">
    <location>
        <begin position="161"/>
        <end position="171"/>
    </location>
</feature>
<evidence type="ECO:0000256" key="3">
    <source>
        <dbReference type="SAM" id="SignalP"/>
    </source>
</evidence>
<keyword evidence="3" id="KW-0732">Signal</keyword>
<organism evidence="4 5">
    <name type="scientific">Curvularia kusanoi</name>
    <name type="common">Cochliobolus kusanoi</name>
    <dbReference type="NCBI Taxonomy" id="90978"/>
    <lineage>
        <taxon>Eukaryota</taxon>
        <taxon>Fungi</taxon>
        <taxon>Dikarya</taxon>
        <taxon>Ascomycota</taxon>
        <taxon>Pezizomycotina</taxon>
        <taxon>Dothideomycetes</taxon>
        <taxon>Pleosporomycetidae</taxon>
        <taxon>Pleosporales</taxon>
        <taxon>Pleosporineae</taxon>
        <taxon>Pleosporaceae</taxon>
        <taxon>Curvularia</taxon>
    </lineage>
</organism>
<evidence type="ECO:0000313" key="5">
    <source>
        <dbReference type="Proteomes" id="UP000801428"/>
    </source>
</evidence>
<reference evidence="4" key="1">
    <citation type="submission" date="2019-04" db="EMBL/GenBank/DDBJ databases">
        <title>Sequencing of skin fungus with MAO and IRED activity.</title>
        <authorList>
            <person name="Marsaioli A.J."/>
            <person name="Bonatto J.M.C."/>
            <person name="Reis Junior O."/>
        </authorList>
    </citation>
    <scope>NUCLEOTIDE SEQUENCE</scope>
    <source>
        <strain evidence="4">30M1</strain>
    </source>
</reference>
<feature type="chain" id="PRO_5040383059" description="Extracellular membrane protein CFEM domain-containing protein" evidence="3">
    <location>
        <begin position="22"/>
        <end position="279"/>
    </location>
</feature>
<evidence type="ECO:0000256" key="1">
    <source>
        <dbReference type="SAM" id="MobiDB-lite"/>
    </source>
</evidence>
<evidence type="ECO:0000313" key="4">
    <source>
        <dbReference type="EMBL" id="KAF3006906.1"/>
    </source>
</evidence>
<sequence length="279" mass="29331">MSAKSSTIMVILVASKSLAQAGVGSITQDIKTMQDFSLQPNCVQTCFEANFDVCPMDMLGIALGCASLACSSRGWQAKNDCYCRSDLQLPAQDYLDGCISQSCSVGDPSVAAVSAGSIYRQYCEGKGYDIATPASVQATTTGARAATKKTGSTAAPTGTTEDSTTPSSNHTGISTSTLVGIIIGVVLGIILLAIAAYLLRRCHRARKTKLTKEHLAQINGGGQAQPLRPDDSISNFNPLPIYPAHPPLPPDASLVSGGQATSTIYQPPHFHQPYQNGRY</sequence>
<dbReference type="OrthoDB" id="5421290at2759"/>
<gene>
    <name evidence="4" type="ORF">E8E13_011164</name>
</gene>
<feature type="region of interest" description="Disordered" evidence="1">
    <location>
        <begin position="141"/>
        <end position="171"/>
    </location>
</feature>
<dbReference type="EMBL" id="SWKU01000005">
    <property type="protein sequence ID" value="KAF3006906.1"/>
    <property type="molecule type" value="Genomic_DNA"/>
</dbReference>
<feature type="signal peptide" evidence="3">
    <location>
        <begin position="1"/>
        <end position="21"/>
    </location>
</feature>
<keyword evidence="2" id="KW-1133">Transmembrane helix</keyword>
<dbReference type="Pfam" id="PF05808">
    <property type="entry name" value="Podoplanin"/>
    <property type="match status" value="1"/>
</dbReference>